<evidence type="ECO:0000313" key="3">
    <source>
        <dbReference type="Proteomes" id="UP000465221"/>
    </source>
</evidence>
<accession>A0A8H3RHN1</accession>
<protein>
    <submittedName>
        <fullName evidence="2">Uncharacterized protein</fullName>
    </submittedName>
</protein>
<feature type="compositionally biased region" description="Polar residues" evidence="1">
    <location>
        <begin position="103"/>
        <end position="112"/>
    </location>
</feature>
<dbReference type="EMBL" id="BLKC01000004">
    <property type="protein sequence ID" value="GFF24247.1"/>
    <property type="molecule type" value="Genomic_DNA"/>
</dbReference>
<gene>
    <name evidence="2" type="ORF">IFM46972_00981</name>
</gene>
<proteinExistence type="predicted"/>
<reference evidence="2 3" key="1">
    <citation type="submission" date="2020-01" db="EMBL/GenBank/DDBJ databases">
        <title>Draft genome sequence of Aspergillus udagawae IFM 46972.</title>
        <authorList>
            <person name="Takahashi H."/>
            <person name="Yaguchi T."/>
        </authorList>
    </citation>
    <scope>NUCLEOTIDE SEQUENCE [LARGE SCALE GENOMIC DNA]</scope>
    <source>
        <strain evidence="2 3">IFM 46972</strain>
    </source>
</reference>
<name>A0A8H3RHN1_9EURO</name>
<comment type="caution">
    <text evidence="2">The sequence shown here is derived from an EMBL/GenBank/DDBJ whole genome shotgun (WGS) entry which is preliminary data.</text>
</comment>
<organism evidence="2 3">
    <name type="scientific">Aspergillus udagawae</name>
    <dbReference type="NCBI Taxonomy" id="91492"/>
    <lineage>
        <taxon>Eukaryota</taxon>
        <taxon>Fungi</taxon>
        <taxon>Dikarya</taxon>
        <taxon>Ascomycota</taxon>
        <taxon>Pezizomycotina</taxon>
        <taxon>Eurotiomycetes</taxon>
        <taxon>Eurotiomycetidae</taxon>
        <taxon>Eurotiales</taxon>
        <taxon>Aspergillaceae</taxon>
        <taxon>Aspergillus</taxon>
        <taxon>Aspergillus subgen. Fumigati</taxon>
    </lineage>
</organism>
<evidence type="ECO:0000313" key="2">
    <source>
        <dbReference type="EMBL" id="GFF24247.1"/>
    </source>
</evidence>
<dbReference type="AlphaFoldDB" id="A0A8H3RHN1"/>
<evidence type="ECO:0000256" key="1">
    <source>
        <dbReference type="SAM" id="MobiDB-lite"/>
    </source>
</evidence>
<feature type="region of interest" description="Disordered" evidence="1">
    <location>
        <begin position="91"/>
        <end position="119"/>
    </location>
</feature>
<sequence length="119" mass="14005">MTTRNLNRTWRDVVFAQYAADLEANEPFPIRYLINAPKWKKDIFINVPKKISLEDYRRSVHTFCRAKYRDLDPAYEDENLSIQARVSRYNQRAEKIDNEQDAQESQNSSTCSGDARGRN</sequence>
<dbReference type="Proteomes" id="UP000465221">
    <property type="component" value="Unassembled WGS sequence"/>
</dbReference>